<comment type="caution">
    <text evidence="1">The sequence shown here is derived from an EMBL/GenBank/DDBJ whole genome shotgun (WGS) entry which is preliminary data.</text>
</comment>
<dbReference type="Pfam" id="PF07277">
    <property type="entry name" value="SapC"/>
    <property type="match status" value="1"/>
</dbReference>
<reference evidence="1 2" key="1">
    <citation type="submission" date="2022-05" db="EMBL/GenBank/DDBJ databases">
        <authorList>
            <person name="Jo J.-H."/>
            <person name="Im W.-T."/>
        </authorList>
    </citation>
    <scope>NUCLEOTIDE SEQUENCE [LARGE SCALE GENOMIC DNA]</scope>
    <source>
        <strain evidence="1 2">NSE70-1</strain>
    </source>
</reference>
<accession>A0ABT0RX46</accession>
<dbReference type="InterPro" id="IPR010836">
    <property type="entry name" value="SapC"/>
</dbReference>
<evidence type="ECO:0000313" key="2">
    <source>
        <dbReference type="Proteomes" id="UP001203410"/>
    </source>
</evidence>
<protein>
    <submittedName>
        <fullName evidence="1">SapC family protein</fullName>
    </submittedName>
</protein>
<dbReference type="Proteomes" id="UP001203410">
    <property type="component" value="Unassembled WGS sequence"/>
</dbReference>
<name>A0ABT0RX46_9SPHN</name>
<sequence>MASQAPNMLPLLYQGLEPLNRNQHGNFKVRRQTGLDRVAGTHAIPVTVDEFSMVQRHFPIVFSSGENPVPIVLMGLHEGTNAFFDEKGIAIDPSIYVPAYLRRFPFLLARLREDTDELSLCFDPTSGAVGEFDEGEALFTGDEPSEATKAILQFCEQFEQAGQRTQAFMAELKQSELLMEGEVAIQPEGSDQPFIYRGFQMVDEEKFRNLRGDELRKLNQNGALPLIMAHMFSLSVIREIFGRQMRQGTGPASLRQPATADA</sequence>
<proteinExistence type="predicted"/>
<gene>
    <name evidence="1" type="ORF">LZ496_12225</name>
</gene>
<keyword evidence="2" id="KW-1185">Reference proteome</keyword>
<organism evidence="1 2">
    <name type="scientific">Sphingomonas caseinilyticus</name>
    <dbReference type="NCBI Taxonomy" id="2908205"/>
    <lineage>
        <taxon>Bacteria</taxon>
        <taxon>Pseudomonadati</taxon>
        <taxon>Pseudomonadota</taxon>
        <taxon>Alphaproteobacteria</taxon>
        <taxon>Sphingomonadales</taxon>
        <taxon>Sphingomonadaceae</taxon>
        <taxon>Sphingomonas</taxon>
    </lineage>
</organism>
<dbReference type="RefSeq" id="WP_249905002.1">
    <property type="nucleotide sequence ID" value="NZ_JAMGBA010000003.1"/>
</dbReference>
<evidence type="ECO:0000313" key="1">
    <source>
        <dbReference type="EMBL" id="MCL6699547.1"/>
    </source>
</evidence>
<dbReference type="EMBL" id="JAMGBA010000003">
    <property type="protein sequence ID" value="MCL6699547.1"/>
    <property type="molecule type" value="Genomic_DNA"/>
</dbReference>